<dbReference type="EMBL" id="CP000393">
    <property type="protein sequence ID" value="ABG53650.1"/>
    <property type="molecule type" value="Genomic_DNA"/>
</dbReference>
<evidence type="ECO:0008006" key="3">
    <source>
        <dbReference type="Google" id="ProtNLM"/>
    </source>
</evidence>
<dbReference type="Pfam" id="PF24301">
    <property type="entry name" value="FraC"/>
    <property type="match status" value="1"/>
</dbReference>
<dbReference type="OrthoDB" id="454780at2"/>
<feature type="transmembrane region" description="Helical" evidence="1">
    <location>
        <begin position="86"/>
        <end position="112"/>
    </location>
</feature>
<evidence type="ECO:0000256" key="1">
    <source>
        <dbReference type="SAM" id="Phobius"/>
    </source>
</evidence>
<feature type="transmembrane region" description="Helical" evidence="1">
    <location>
        <begin position="133"/>
        <end position="154"/>
    </location>
</feature>
<name>Q10VS4_TRIEI</name>
<proteinExistence type="predicted"/>
<dbReference type="RefSeq" id="WP_011613967.1">
    <property type="nucleotide sequence ID" value="NC_008312.1"/>
</dbReference>
<reference evidence="2" key="1">
    <citation type="submission" date="2006-06" db="EMBL/GenBank/DDBJ databases">
        <title>Complete sequence of Trichodesmium erythraeum IMS101.</title>
        <authorList>
            <consortium name="US DOE Joint Genome Institute"/>
            <person name="Copeland A."/>
            <person name="Lucas S."/>
            <person name="Lapidus A."/>
            <person name="Barry K."/>
            <person name="Detter J.C."/>
            <person name="Glavina del Rio T."/>
            <person name="Hammon N."/>
            <person name="Israni S."/>
            <person name="Dalin E."/>
            <person name="Tice H."/>
            <person name="Pitluck S."/>
            <person name="Kiss H."/>
            <person name="Munk A.C."/>
            <person name="Brettin T."/>
            <person name="Bruce D."/>
            <person name="Han C."/>
            <person name="Tapia R."/>
            <person name="Gilna P."/>
            <person name="Schmutz J."/>
            <person name="Larimer F."/>
            <person name="Land M."/>
            <person name="Hauser L."/>
            <person name="Kyrpides N."/>
            <person name="Kim E."/>
            <person name="Richardson P."/>
        </authorList>
    </citation>
    <scope>NUCLEOTIDE SEQUENCE [LARGE SCALE GENOMIC DNA]</scope>
    <source>
        <strain evidence="2">IMS101</strain>
    </source>
</reference>
<dbReference type="AlphaFoldDB" id="Q10VS4"/>
<accession>Q10VS4</accession>
<dbReference type="NCBIfam" id="NF045624">
    <property type="entry name" value="filament_FraC"/>
    <property type="match status" value="1"/>
</dbReference>
<dbReference type="eggNOG" id="ENOG503312T">
    <property type="taxonomic scope" value="Bacteria"/>
</dbReference>
<dbReference type="KEGG" id="ter:Tery_4686"/>
<feature type="transmembrane region" description="Helical" evidence="1">
    <location>
        <begin position="6"/>
        <end position="29"/>
    </location>
</feature>
<keyword evidence="1" id="KW-0812">Transmembrane</keyword>
<sequence>MSLTILPLRAILSESLILLVAIAIESWFFQLKLNFTPKASVEYATVMNLISSCIKWVLFFSAVSMLTNTLEQKIVAYILFGKIGPIYPIFILFIFLFFLISLIIKLVSFNLCDSLWGAGMKISQAWRKLRTPNSIVIIVAHICSYLVICLILLLQRYELT</sequence>
<protein>
    <recommendedName>
        <fullName evidence="3">Filament integrity protein</fullName>
    </recommendedName>
</protein>
<keyword evidence="1" id="KW-0472">Membrane</keyword>
<feature type="transmembrane region" description="Helical" evidence="1">
    <location>
        <begin position="41"/>
        <end position="66"/>
    </location>
</feature>
<dbReference type="InterPro" id="IPR054663">
    <property type="entry name" value="FraC"/>
</dbReference>
<keyword evidence="1" id="KW-1133">Transmembrane helix</keyword>
<gene>
    <name evidence="2" type="ordered locus">Tery_4686</name>
</gene>
<dbReference type="STRING" id="203124.Tery_4686"/>
<organism evidence="2">
    <name type="scientific">Trichodesmium erythraeum (strain IMS101)</name>
    <dbReference type="NCBI Taxonomy" id="203124"/>
    <lineage>
        <taxon>Bacteria</taxon>
        <taxon>Bacillati</taxon>
        <taxon>Cyanobacteriota</taxon>
        <taxon>Cyanophyceae</taxon>
        <taxon>Oscillatoriophycideae</taxon>
        <taxon>Oscillatoriales</taxon>
        <taxon>Microcoleaceae</taxon>
        <taxon>Trichodesmium</taxon>
    </lineage>
</organism>
<evidence type="ECO:0000313" key="2">
    <source>
        <dbReference type="EMBL" id="ABG53650.1"/>
    </source>
</evidence>
<dbReference type="HOGENOM" id="CLU_1651422_0_0_3"/>